<dbReference type="RefSeq" id="WP_185338734.1">
    <property type="nucleotide sequence ID" value="NZ_JAARPY010000015.1"/>
</dbReference>
<dbReference type="Proteomes" id="UP000571128">
    <property type="component" value="Unassembled WGS sequence"/>
</dbReference>
<dbReference type="InterPro" id="IPR014347">
    <property type="entry name" value="Tautomerase/MIF_sf"/>
</dbReference>
<sequence>MPLLTIDVLKGRSNDELKLLLDTIHSAVMDAFQVPERDRYQIVNQHEPNEMVIQDTGLGFNRSNEVVVIRMVSKRRTSEQKEMFYALTQDRLERHLKLAPKDLMISIVENDNADWSFGFGRAQFVTGEL</sequence>
<comment type="caution">
    <text evidence="1">The sequence shown here is derived from an EMBL/GenBank/DDBJ whole genome shotgun (WGS) entry which is preliminary data.</text>
</comment>
<evidence type="ECO:0000313" key="1">
    <source>
        <dbReference type="EMBL" id="MBC1399626.1"/>
    </source>
</evidence>
<dbReference type="PANTHER" id="PTHR38460">
    <property type="entry name" value="TAUTOMERASE YOLI-RELATED"/>
    <property type="match status" value="1"/>
</dbReference>
<dbReference type="SUPFAM" id="SSF55331">
    <property type="entry name" value="Tautomerase/MIF"/>
    <property type="match status" value="1"/>
</dbReference>
<gene>
    <name evidence="1" type="ORF">HB844_12145</name>
</gene>
<dbReference type="Gene3D" id="3.30.429.10">
    <property type="entry name" value="Macrophage Migration Inhibitory Factor"/>
    <property type="match status" value="1"/>
</dbReference>
<organism evidence="1 2">
    <name type="scientific">Listeria fleischmannii</name>
    <dbReference type="NCBI Taxonomy" id="1069827"/>
    <lineage>
        <taxon>Bacteria</taxon>
        <taxon>Bacillati</taxon>
        <taxon>Bacillota</taxon>
        <taxon>Bacilli</taxon>
        <taxon>Bacillales</taxon>
        <taxon>Listeriaceae</taxon>
        <taxon>Listeria</taxon>
    </lineage>
</organism>
<dbReference type="InterPro" id="IPR037479">
    <property type="entry name" value="Tauto_MSAD"/>
</dbReference>
<dbReference type="PANTHER" id="PTHR38460:SF1">
    <property type="entry name" value="TAUTOMERASE YOLI-RELATED"/>
    <property type="match status" value="1"/>
</dbReference>
<dbReference type="Pfam" id="PF14552">
    <property type="entry name" value="Tautomerase_2"/>
    <property type="match status" value="1"/>
</dbReference>
<dbReference type="EMBL" id="JAARPY010000015">
    <property type="protein sequence ID" value="MBC1399626.1"/>
    <property type="molecule type" value="Genomic_DNA"/>
</dbReference>
<accession>A0A841YH85</accession>
<protein>
    <submittedName>
        <fullName evidence="1">Tautomerase family protein</fullName>
    </submittedName>
</protein>
<dbReference type="AlphaFoldDB" id="A0A841YH85"/>
<proteinExistence type="predicted"/>
<evidence type="ECO:0000313" key="2">
    <source>
        <dbReference type="Proteomes" id="UP000571128"/>
    </source>
</evidence>
<reference evidence="1 2" key="1">
    <citation type="submission" date="2020-03" db="EMBL/GenBank/DDBJ databases">
        <title>Soil Listeria distribution.</title>
        <authorList>
            <person name="Liao J."/>
            <person name="Wiedmann M."/>
        </authorList>
    </citation>
    <scope>NUCLEOTIDE SEQUENCE [LARGE SCALE GENOMIC DNA]</scope>
    <source>
        <strain evidence="1 2">FSL L7-1645</strain>
    </source>
</reference>
<name>A0A841YH85_9LIST</name>